<dbReference type="Gene3D" id="3.40.140.10">
    <property type="entry name" value="Cytidine Deaminase, domain 2"/>
    <property type="match status" value="1"/>
</dbReference>
<dbReference type="InterPro" id="IPR016192">
    <property type="entry name" value="APOBEC/CMP_deaminase_Zn-bd"/>
</dbReference>
<dbReference type="PANTHER" id="PTHR11079:SF161">
    <property type="entry name" value="CMP_DCMP-TYPE DEAMINASE DOMAIN-CONTAINING PROTEIN"/>
    <property type="match status" value="1"/>
</dbReference>
<dbReference type="RefSeq" id="WP_212593988.1">
    <property type="nucleotide sequence ID" value="NZ_CP073587.1"/>
</dbReference>
<gene>
    <name evidence="4" type="ORF">KDN34_11900</name>
</gene>
<keyword evidence="1" id="KW-0479">Metal-binding</keyword>
<dbReference type="PROSITE" id="PS51747">
    <property type="entry name" value="CYT_DCMP_DEAMINASES_2"/>
    <property type="match status" value="1"/>
</dbReference>
<dbReference type="EMBL" id="CP073587">
    <property type="protein sequence ID" value="QUN04937.1"/>
    <property type="molecule type" value="Genomic_DNA"/>
</dbReference>
<sequence length="200" mass="21894">MCGLHSHIFPNSPVLAVSIHLPDWVETLINWQQPLVTDEAKMSLALSLAQENVRRKTGGPFASIIVHRQSGLLLSIGVNQVVPQNNSTLHGEVMAIMLGEQRLKQYSLGLAEDYELFTSCEPCAMCMGAILWSGVKRLVCAATGEDARAIGFDEGPVFEASYDYLIHAGIKVERQVLQRQGREILQAYVANGGLLYNGAE</sequence>
<evidence type="ECO:0000259" key="3">
    <source>
        <dbReference type="PROSITE" id="PS51747"/>
    </source>
</evidence>
<evidence type="ECO:0000256" key="1">
    <source>
        <dbReference type="ARBA" id="ARBA00022723"/>
    </source>
</evidence>
<organism evidence="4 5">
    <name type="scientific">Shewanella yunxiaonensis</name>
    <dbReference type="NCBI Taxonomy" id="2829809"/>
    <lineage>
        <taxon>Bacteria</taxon>
        <taxon>Pseudomonadati</taxon>
        <taxon>Pseudomonadota</taxon>
        <taxon>Gammaproteobacteria</taxon>
        <taxon>Alteromonadales</taxon>
        <taxon>Shewanellaceae</taxon>
        <taxon>Shewanella</taxon>
    </lineage>
</organism>
<dbReference type="CDD" id="cd01285">
    <property type="entry name" value="nucleoside_deaminase"/>
    <property type="match status" value="1"/>
</dbReference>
<evidence type="ECO:0000313" key="5">
    <source>
        <dbReference type="Proteomes" id="UP000679575"/>
    </source>
</evidence>
<evidence type="ECO:0000313" key="4">
    <source>
        <dbReference type="EMBL" id="QUN04937.1"/>
    </source>
</evidence>
<dbReference type="InterPro" id="IPR002125">
    <property type="entry name" value="CMP_dCMP_dom"/>
</dbReference>
<proteinExistence type="predicted"/>
<keyword evidence="5" id="KW-1185">Reference proteome</keyword>
<reference evidence="4 5" key="1">
    <citation type="submission" date="2021-04" db="EMBL/GenBank/DDBJ databases">
        <title>Novel species identification of genus Shewanella.</title>
        <authorList>
            <person name="Liu G."/>
        </authorList>
    </citation>
    <scope>NUCLEOTIDE SEQUENCE [LARGE SCALE GENOMIC DNA]</scope>
    <source>
        <strain evidence="4 5">FJAT-54481</strain>
    </source>
</reference>
<dbReference type="Pfam" id="PF00383">
    <property type="entry name" value="dCMP_cyt_deam_1"/>
    <property type="match status" value="1"/>
</dbReference>
<dbReference type="InterPro" id="IPR016193">
    <property type="entry name" value="Cytidine_deaminase-like"/>
</dbReference>
<accession>A0ABX7YQF9</accession>
<name>A0ABX7YQF9_9GAMM</name>
<dbReference type="SUPFAM" id="SSF53927">
    <property type="entry name" value="Cytidine deaminase-like"/>
    <property type="match status" value="1"/>
</dbReference>
<dbReference type="PANTHER" id="PTHR11079">
    <property type="entry name" value="CYTOSINE DEAMINASE FAMILY MEMBER"/>
    <property type="match status" value="1"/>
</dbReference>
<dbReference type="PROSITE" id="PS00903">
    <property type="entry name" value="CYT_DCMP_DEAMINASES_1"/>
    <property type="match status" value="1"/>
</dbReference>
<keyword evidence="2" id="KW-0862">Zinc</keyword>
<protein>
    <submittedName>
        <fullName evidence="4">Nucleoside deaminase</fullName>
    </submittedName>
</protein>
<evidence type="ECO:0000256" key="2">
    <source>
        <dbReference type="ARBA" id="ARBA00022833"/>
    </source>
</evidence>
<feature type="domain" description="CMP/dCMP-type deaminase" evidence="3">
    <location>
        <begin position="36"/>
        <end position="172"/>
    </location>
</feature>
<dbReference type="Proteomes" id="UP000679575">
    <property type="component" value="Chromosome"/>
</dbReference>